<sequence>MNIIIWINLLYRLIFRPFIPVFIKGNFL</sequence>
<proteinExistence type="predicted"/>
<gene>
    <name evidence="1" type="ORF">METZ01_LOCUS78193</name>
</gene>
<evidence type="ECO:0000313" key="1">
    <source>
        <dbReference type="EMBL" id="SVA25339.1"/>
    </source>
</evidence>
<reference evidence="1" key="1">
    <citation type="submission" date="2018-05" db="EMBL/GenBank/DDBJ databases">
        <authorList>
            <person name="Lanie J.A."/>
            <person name="Ng W.-L."/>
            <person name="Kazmierczak K.M."/>
            <person name="Andrzejewski T.M."/>
            <person name="Davidsen T.M."/>
            <person name="Wayne K.J."/>
            <person name="Tettelin H."/>
            <person name="Glass J.I."/>
            <person name="Rusch D."/>
            <person name="Podicherti R."/>
            <person name="Tsui H.-C.T."/>
            <person name="Winkler M.E."/>
        </authorList>
    </citation>
    <scope>NUCLEOTIDE SEQUENCE</scope>
</reference>
<name>A0A381UB23_9ZZZZ</name>
<organism evidence="1">
    <name type="scientific">marine metagenome</name>
    <dbReference type="NCBI Taxonomy" id="408172"/>
    <lineage>
        <taxon>unclassified sequences</taxon>
        <taxon>metagenomes</taxon>
        <taxon>ecological metagenomes</taxon>
    </lineage>
</organism>
<dbReference type="EMBL" id="UINC01006079">
    <property type="protein sequence ID" value="SVA25339.1"/>
    <property type="molecule type" value="Genomic_DNA"/>
</dbReference>
<protein>
    <submittedName>
        <fullName evidence="1">Uncharacterized protein</fullName>
    </submittedName>
</protein>
<accession>A0A381UB23</accession>
<dbReference type="AlphaFoldDB" id="A0A381UB23"/>